<evidence type="ECO:0000256" key="1">
    <source>
        <dbReference type="SAM" id="Phobius"/>
    </source>
</evidence>
<evidence type="ECO:0000313" key="3">
    <source>
        <dbReference type="Proteomes" id="UP001162318"/>
    </source>
</evidence>
<feature type="transmembrane region" description="Helical" evidence="1">
    <location>
        <begin position="57"/>
        <end position="76"/>
    </location>
</feature>
<keyword evidence="1" id="KW-1133">Transmembrane helix</keyword>
<organism evidence="2 3">
    <name type="scientific">Sphingobium yanoikuyae</name>
    <name type="common">Sphingomonas yanoikuyae</name>
    <dbReference type="NCBI Taxonomy" id="13690"/>
    <lineage>
        <taxon>Bacteria</taxon>
        <taxon>Pseudomonadati</taxon>
        <taxon>Pseudomonadota</taxon>
        <taxon>Alphaproteobacteria</taxon>
        <taxon>Sphingomonadales</taxon>
        <taxon>Sphingomonadaceae</taxon>
        <taxon>Sphingobium</taxon>
    </lineage>
</organism>
<feature type="transmembrane region" description="Helical" evidence="1">
    <location>
        <begin position="83"/>
        <end position="103"/>
    </location>
</feature>
<feature type="transmembrane region" description="Helical" evidence="1">
    <location>
        <begin position="132"/>
        <end position="157"/>
    </location>
</feature>
<dbReference type="RefSeq" id="WP_279729499.1">
    <property type="nucleotide sequence ID" value="NZ_JAOCKX010000057.1"/>
</dbReference>
<feature type="transmembrane region" description="Helical" evidence="1">
    <location>
        <begin position="178"/>
        <end position="202"/>
    </location>
</feature>
<gene>
    <name evidence="2" type="ORF">N5J77_25140</name>
</gene>
<dbReference type="Pfam" id="PF09955">
    <property type="entry name" value="DUF2189"/>
    <property type="match status" value="1"/>
</dbReference>
<name>A0AA42WZP2_SPHYA</name>
<accession>A0AA42WZP2</accession>
<feature type="transmembrane region" description="Helical" evidence="1">
    <location>
        <begin position="232"/>
        <end position="261"/>
    </location>
</feature>
<dbReference type="EMBL" id="JAOCKX010000057">
    <property type="protein sequence ID" value="MDH2134425.1"/>
    <property type="molecule type" value="Genomic_DNA"/>
</dbReference>
<dbReference type="InterPro" id="IPR018692">
    <property type="entry name" value="DUF2189"/>
</dbReference>
<sequence>MSERLISYGDESHAVRESSNPVNAKPILPAIRKIGLRDLRSALTAGIEDFLAMPSHVVFLSIIYPIFGLFVALISADHDVMPLLIPLTTGFALIGPFAALGLYELSRRRELGLDVSWKHAFSVWHSPSRNSIAVLAIALLTILLAWLFVAHALYRFLHVDPMVSLPRFAYSLFTTSQGQTLLIVGGASGFLFATVVLATSVVSFPMLLDRNIGAGAAVLTSLRAVRSNPVPIALWGLIVAASLAFGSLPLFVGLAVVMPVLGHATWHLYRRLIN</sequence>
<comment type="caution">
    <text evidence="2">The sequence shown here is derived from an EMBL/GenBank/DDBJ whole genome shotgun (WGS) entry which is preliminary data.</text>
</comment>
<proteinExistence type="predicted"/>
<protein>
    <submittedName>
        <fullName evidence="2">DUF2189 domain-containing protein</fullName>
    </submittedName>
</protein>
<reference evidence="2" key="1">
    <citation type="submission" date="2022-09" db="EMBL/GenBank/DDBJ databases">
        <title>Intensive care unit water sources are persistently colonized with multi-drug resistant bacteria and are the site of extensive horizontal gene transfer of antibiotic resistance genes.</title>
        <authorList>
            <person name="Diorio-Toth L."/>
        </authorList>
    </citation>
    <scope>NUCLEOTIDE SEQUENCE</scope>
    <source>
        <strain evidence="2">GD03659</strain>
    </source>
</reference>
<evidence type="ECO:0000313" key="2">
    <source>
        <dbReference type="EMBL" id="MDH2134425.1"/>
    </source>
</evidence>
<dbReference type="AlphaFoldDB" id="A0AA42WZP2"/>
<keyword evidence="1" id="KW-0812">Transmembrane</keyword>
<keyword evidence="1" id="KW-0472">Membrane</keyword>
<dbReference type="Proteomes" id="UP001162318">
    <property type="component" value="Unassembled WGS sequence"/>
</dbReference>